<protein>
    <submittedName>
        <fullName evidence="3">C2 domain-containing protein</fullName>
    </submittedName>
</protein>
<name>A0A1I8F724_9PLAT</name>
<dbReference type="InterPro" id="IPR045001">
    <property type="entry name" value="DRG"/>
</dbReference>
<sequence length="714" mass="78137">GPHPAKQGPPWVTCGLLKARLAKLKRELIEPKGGGGGGTGEGFDVAKTGDAPVGFVGFPVGRQIDAVEQPGGWPAYEFTTLTTVPGVIKYKGAQDPAASTCRHHRGRRHKVGGNSDLRWARTCSLILIVLDVLKPLQHKRLIEHEPPNIGFKREGQAGASTCSCLVPQSELDGDVVKGILNEYKIHNADITLSRGPDRRGSRATDVYIPAIYIDQITIEELDVIYKDSPTAGNFDDLLELIWDYLHLVRASTPSPRASCRTMRRPSCLKDRDGRPLRRLLQQAAPAASSGEFKYALVWGSSVKHTPQKAMQASSEAITCAPAAAIIPLAVPATEFTTQMWEIKKLLSANSIELDRPLHYCCFTSELRYDTLLRIRTGDLHCRRAPAKSTSTLASTRTTIRLLVARATACRSAQRAAPPASAAGRGGVKRAAPAPAVRAAVGGDEPAESDEQQPPVKAVKVNLRHTPPCSGLRSPHRRLPADGSEATGCQLHDRNLHKLESKLHKPRNFHKLDTHKLDRKLHKLEPSQYQNFTSSIDTSQALIETSQARIFISSTLHKLKNVTHSTTSRFGSLVIDTDQTDEEEQFCFDFLEYYHVTCLVCSHCGRQVTRARPKCWLAVAAAGGGGQSQAAGLRAASLLLPRLAHRLSHCHGCGGMRITSDSWVHRLNSLPFHLSCLHLHCRQLSQGEECAMLEDKLLCKMHYLETVTGSSGGWT</sequence>
<dbReference type="GO" id="GO:0005525">
    <property type="term" value="F:GTP binding"/>
    <property type="evidence" value="ECO:0007669"/>
    <property type="project" value="InterPro"/>
</dbReference>
<proteinExistence type="predicted"/>
<evidence type="ECO:0000313" key="2">
    <source>
        <dbReference type="Proteomes" id="UP000095280"/>
    </source>
</evidence>
<evidence type="ECO:0000256" key="1">
    <source>
        <dbReference type="SAM" id="MobiDB-lite"/>
    </source>
</evidence>
<dbReference type="GO" id="GO:0003924">
    <property type="term" value="F:GTPase activity"/>
    <property type="evidence" value="ECO:0007669"/>
    <property type="project" value="InterPro"/>
</dbReference>
<dbReference type="AlphaFoldDB" id="A0A1I8F724"/>
<dbReference type="Gene3D" id="2.10.110.10">
    <property type="entry name" value="Cysteine Rich Protein"/>
    <property type="match status" value="1"/>
</dbReference>
<dbReference type="PANTHER" id="PTHR43127">
    <property type="entry name" value="DEVELOPMENTALLY-REGULATED GTP-BINDING PROTEIN 2"/>
    <property type="match status" value="1"/>
</dbReference>
<organism evidence="2 3">
    <name type="scientific">Macrostomum lignano</name>
    <dbReference type="NCBI Taxonomy" id="282301"/>
    <lineage>
        <taxon>Eukaryota</taxon>
        <taxon>Metazoa</taxon>
        <taxon>Spiralia</taxon>
        <taxon>Lophotrochozoa</taxon>
        <taxon>Platyhelminthes</taxon>
        <taxon>Rhabditophora</taxon>
        <taxon>Macrostomorpha</taxon>
        <taxon>Macrostomida</taxon>
        <taxon>Macrostomidae</taxon>
        <taxon>Macrostomum</taxon>
    </lineage>
</organism>
<keyword evidence="2" id="KW-1185">Reference proteome</keyword>
<dbReference type="Proteomes" id="UP000095280">
    <property type="component" value="Unplaced"/>
</dbReference>
<evidence type="ECO:0000313" key="3">
    <source>
        <dbReference type="WBParaSite" id="maker-unitig_22989-snap-gene-0.2-mRNA-1"/>
    </source>
</evidence>
<accession>A0A1I8F724</accession>
<reference evidence="3" key="1">
    <citation type="submission" date="2016-11" db="UniProtKB">
        <authorList>
            <consortium name="WormBaseParasite"/>
        </authorList>
    </citation>
    <scope>IDENTIFICATION</scope>
</reference>
<feature type="compositionally biased region" description="Low complexity" evidence="1">
    <location>
        <begin position="414"/>
        <end position="442"/>
    </location>
</feature>
<feature type="region of interest" description="Disordered" evidence="1">
    <location>
        <begin position="414"/>
        <end position="487"/>
    </location>
</feature>
<dbReference type="Gene3D" id="6.10.140.1070">
    <property type="match status" value="1"/>
</dbReference>
<dbReference type="WBParaSite" id="maker-unitig_22989-snap-gene-0.2-mRNA-1">
    <property type="protein sequence ID" value="maker-unitig_22989-snap-gene-0.2-mRNA-1"/>
    <property type="gene ID" value="maker-unitig_22989-snap-gene-0.2"/>
</dbReference>